<dbReference type="InterPro" id="IPR036291">
    <property type="entry name" value="NAD(P)-bd_dom_sf"/>
</dbReference>
<evidence type="ECO:0000313" key="6">
    <source>
        <dbReference type="Proteomes" id="UP000011715"/>
    </source>
</evidence>
<evidence type="ECO:0000313" key="4">
    <source>
        <dbReference type="EMBL" id="KLU85178.1"/>
    </source>
</evidence>
<evidence type="ECO:0000313" key="5">
    <source>
        <dbReference type="EnsemblFungi" id="MAPG_04208T0"/>
    </source>
</evidence>
<reference evidence="5" key="5">
    <citation type="submission" date="2015-06" db="UniProtKB">
        <authorList>
            <consortium name="EnsemblFungi"/>
        </authorList>
    </citation>
    <scope>IDENTIFICATION</scope>
    <source>
        <strain evidence="5">ATCC 64411</strain>
    </source>
</reference>
<dbReference type="eggNOG" id="KOG1502">
    <property type="taxonomic scope" value="Eukaryota"/>
</dbReference>
<evidence type="ECO:0000259" key="3">
    <source>
        <dbReference type="Pfam" id="PF01370"/>
    </source>
</evidence>
<reference evidence="4" key="3">
    <citation type="submission" date="2011-03" db="EMBL/GenBank/DDBJ databases">
        <title>Annotation of Magnaporthe poae ATCC 64411.</title>
        <authorList>
            <person name="Ma L.-J."/>
            <person name="Dead R."/>
            <person name="Young S.K."/>
            <person name="Zeng Q."/>
            <person name="Gargeya S."/>
            <person name="Fitzgerald M."/>
            <person name="Haas B."/>
            <person name="Abouelleil A."/>
            <person name="Alvarado L."/>
            <person name="Arachchi H.M."/>
            <person name="Berlin A."/>
            <person name="Brown A."/>
            <person name="Chapman S.B."/>
            <person name="Chen Z."/>
            <person name="Dunbar C."/>
            <person name="Freedman E."/>
            <person name="Gearin G."/>
            <person name="Gellesch M."/>
            <person name="Goldberg J."/>
            <person name="Griggs A."/>
            <person name="Gujja S."/>
            <person name="Heiman D."/>
            <person name="Howarth C."/>
            <person name="Larson L."/>
            <person name="Lui A."/>
            <person name="MacDonald P.J.P."/>
            <person name="Mehta T."/>
            <person name="Montmayeur A."/>
            <person name="Murphy C."/>
            <person name="Neiman D."/>
            <person name="Pearson M."/>
            <person name="Priest M."/>
            <person name="Roberts A."/>
            <person name="Saif S."/>
            <person name="Shea T."/>
            <person name="Shenoy N."/>
            <person name="Sisk P."/>
            <person name="Stolte C."/>
            <person name="Sykes S."/>
            <person name="Yandava C."/>
            <person name="Wortman J."/>
            <person name="Nusbaum C."/>
            <person name="Birren B."/>
        </authorList>
    </citation>
    <scope>NUCLEOTIDE SEQUENCE</scope>
    <source>
        <strain evidence="4">ATCC 64411</strain>
    </source>
</reference>
<dbReference type="VEuPathDB" id="FungiDB:MAPG_04208"/>
<dbReference type="Gene3D" id="3.40.50.720">
    <property type="entry name" value="NAD(P)-binding Rossmann-like Domain"/>
    <property type="match status" value="2"/>
</dbReference>
<organism evidence="5 6">
    <name type="scientific">Magnaporthiopsis poae (strain ATCC 64411 / 73-15)</name>
    <name type="common">Kentucky bluegrass fungus</name>
    <name type="synonym">Magnaporthe poae</name>
    <dbReference type="NCBI Taxonomy" id="644358"/>
    <lineage>
        <taxon>Eukaryota</taxon>
        <taxon>Fungi</taxon>
        <taxon>Dikarya</taxon>
        <taxon>Ascomycota</taxon>
        <taxon>Pezizomycotina</taxon>
        <taxon>Sordariomycetes</taxon>
        <taxon>Sordariomycetidae</taxon>
        <taxon>Magnaporthales</taxon>
        <taxon>Magnaporthaceae</taxon>
        <taxon>Magnaporthiopsis</taxon>
    </lineage>
</organism>
<dbReference type="Proteomes" id="UP000011715">
    <property type="component" value="Unassembled WGS sequence"/>
</dbReference>
<name>A0A0C4DW37_MAGP6</name>
<comment type="similarity">
    <text evidence="2">Belongs to the NAD(P)-dependent epimerase/dehydratase family. Dihydroflavonol-4-reductase subfamily.</text>
</comment>
<feature type="domain" description="NAD-dependent epimerase/dehydratase" evidence="3">
    <location>
        <begin position="10"/>
        <end position="172"/>
    </location>
</feature>
<dbReference type="OMA" id="PKIPGNQ"/>
<dbReference type="PANTHER" id="PTHR10366:SF564">
    <property type="entry name" value="STEROL-4-ALPHA-CARBOXYLATE 3-DEHYDROGENASE, DECARBOXYLATING"/>
    <property type="match status" value="1"/>
</dbReference>
<reference evidence="4" key="2">
    <citation type="submission" date="2010-05" db="EMBL/GenBank/DDBJ databases">
        <title>The Genome Sequence of Magnaporthe poae strain ATCC 64411.</title>
        <authorList>
            <consortium name="The Broad Institute Genome Sequencing Platform"/>
            <consortium name="Broad Institute Genome Sequencing Center for Infectious Disease"/>
            <person name="Ma L.-J."/>
            <person name="Dead R."/>
            <person name="Young S."/>
            <person name="Zeng Q."/>
            <person name="Koehrsen M."/>
            <person name="Alvarado L."/>
            <person name="Berlin A."/>
            <person name="Chapman S.B."/>
            <person name="Chen Z."/>
            <person name="Freedman E."/>
            <person name="Gellesch M."/>
            <person name="Goldberg J."/>
            <person name="Griggs A."/>
            <person name="Gujja S."/>
            <person name="Heilman E.R."/>
            <person name="Heiman D."/>
            <person name="Hepburn T."/>
            <person name="Howarth C."/>
            <person name="Jen D."/>
            <person name="Larson L."/>
            <person name="Mehta T."/>
            <person name="Neiman D."/>
            <person name="Pearson M."/>
            <person name="Roberts A."/>
            <person name="Saif S."/>
            <person name="Shea T."/>
            <person name="Shenoy N."/>
            <person name="Sisk P."/>
            <person name="Stolte C."/>
            <person name="Sykes S."/>
            <person name="Walk T."/>
            <person name="White J."/>
            <person name="Yandava C."/>
            <person name="Haas B."/>
            <person name="Nusbaum C."/>
            <person name="Birren B."/>
        </authorList>
    </citation>
    <scope>NUCLEOTIDE SEQUENCE</scope>
    <source>
        <strain evidence="4">ATCC 64411</strain>
    </source>
</reference>
<dbReference type="GO" id="GO:0016616">
    <property type="term" value="F:oxidoreductase activity, acting on the CH-OH group of donors, NAD or NADP as acceptor"/>
    <property type="evidence" value="ECO:0007669"/>
    <property type="project" value="TreeGrafter"/>
</dbReference>
<dbReference type="AlphaFoldDB" id="A0A0C4DW37"/>
<accession>A0A0C4DW37</accession>
<sequence>MITTSRSELVLITGATGHVGSATLLHLLRAGYMVRAAVRSEDKATKILARPRIQQALAANSHIEAITGRSQLSFVVVPDITAPGAYDEAARGTTLVIHIASPLVTGDEVPLARHNEYFIRPAVRGTLGMLEAAHRAGTVRRVVITSSIVSLVPVDRMEGTTATENTTPVRPCDRVPFPEEPYTSEFAAYAASKVASLARAEAWLCQIGRTRGIPAALERDRVPGNRSYVLSDPRPTTWNDARDIARRRFPEAVESRLLVAKGSVDTTPLPVDASLTEEVFGFKFASFEEQVVSTVSHFLDLRMQQKAAAALARGKTVRVKEAMMQVRANA</sequence>
<dbReference type="EMBL" id="ADBL01000997">
    <property type="status" value="NOT_ANNOTATED_CDS"/>
    <property type="molecule type" value="Genomic_DNA"/>
</dbReference>
<dbReference type="Pfam" id="PF01370">
    <property type="entry name" value="Epimerase"/>
    <property type="match status" value="1"/>
</dbReference>
<dbReference type="InterPro" id="IPR050425">
    <property type="entry name" value="NAD(P)_dehydrat-like"/>
</dbReference>
<dbReference type="InterPro" id="IPR001509">
    <property type="entry name" value="Epimerase_deHydtase"/>
</dbReference>
<proteinExistence type="inferred from homology"/>
<dbReference type="EnsemblFungi" id="MAPG_04208T0">
    <property type="protein sequence ID" value="MAPG_04208T0"/>
    <property type="gene ID" value="MAPG_04208"/>
</dbReference>
<dbReference type="EMBL" id="GL876968">
    <property type="protein sequence ID" value="KLU85178.1"/>
    <property type="molecule type" value="Genomic_DNA"/>
</dbReference>
<dbReference type="STRING" id="644358.A0A0C4DW37"/>
<gene>
    <name evidence="4" type="ORF">MAPG_04208</name>
</gene>
<keyword evidence="1" id="KW-0560">Oxidoreductase</keyword>
<reference evidence="5" key="4">
    <citation type="journal article" date="2015" name="G3 (Bethesda)">
        <title>Genome sequences of three phytopathogenic species of the Magnaporthaceae family of fungi.</title>
        <authorList>
            <person name="Okagaki L.H."/>
            <person name="Nunes C.C."/>
            <person name="Sailsbery J."/>
            <person name="Clay B."/>
            <person name="Brown D."/>
            <person name="John T."/>
            <person name="Oh Y."/>
            <person name="Young N."/>
            <person name="Fitzgerald M."/>
            <person name="Haas B.J."/>
            <person name="Zeng Q."/>
            <person name="Young S."/>
            <person name="Adiconis X."/>
            <person name="Fan L."/>
            <person name="Levin J.Z."/>
            <person name="Mitchell T.K."/>
            <person name="Okubara P.A."/>
            <person name="Farman M.L."/>
            <person name="Kohn L.M."/>
            <person name="Birren B."/>
            <person name="Ma L.-J."/>
            <person name="Dean R.A."/>
        </authorList>
    </citation>
    <scope>NUCLEOTIDE SEQUENCE</scope>
    <source>
        <strain evidence="5">ATCC 64411 / 73-15</strain>
    </source>
</reference>
<protein>
    <recommendedName>
        <fullName evidence="3">NAD-dependent epimerase/dehydratase domain-containing protein</fullName>
    </recommendedName>
</protein>
<dbReference type="PANTHER" id="PTHR10366">
    <property type="entry name" value="NAD DEPENDENT EPIMERASE/DEHYDRATASE"/>
    <property type="match status" value="1"/>
</dbReference>
<keyword evidence="6" id="KW-1185">Reference proteome</keyword>
<evidence type="ECO:0000256" key="2">
    <source>
        <dbReference type="ARBA" id="ARBA00023445"/>
    </source>
</evidence>
<evidence type="ECO:0000256" key="1">
    <source>
        <dbReference type="ARBA" id="ARBA00023002"/>
    </source>
</evidence>
<reference evidence="6" key="1">
    <citation type="submission" date="2010-05" db="EMBL/GenBank/DDBJ databases">
        <title>The genome sequence of Magnaporthe poae strain ATCC 64411.</title>
        <authorList>
            <person name="Ma L.-J."/>
            <person name="Dead R."/>
            <person name="Young S."/>
            <person name="Zeng Q."/>
            <person name="Koehrsen M."/>
            <person name="Alvarado L."/>
            <person name="Berlin A."/>
            <person name="Chapman S.B."/>
            <person name="Chen Z."/>
            <person name="Freedman E."/>
            <person name="Gellesch M."/>
            <person name="Goldberg J."/>
            <person name="Griggs A."/>
            <person name="Gujja S."/>
            <person name="Heilman E.R."/>
            <person name="Heiman D."/>
            <person name="Hepburn T."/>
            <person name="Howarth C."/>
            <person name="Jen D."/>
            <person name="Larson L."/>
            <person name="Mehta T."/>
            <person name="Neiman D."/>
            <person name="Pearson M."/>
            <person name="Roberts A."/>
            <person name="Saif S."/>
            <person name="Shea T."/>
            <person name="Shenoy N."/>
            <person name="Sisk P."/>
            <person name="Stolte C."/>
            <person name="Sykes S."/>
            <person name="Walk T."/>
            <person name="White J."/>
            <person name="Yandava C."/>
            <person name="Haas B."/>
            <person name="Nusbaum C."/>
            <person name="Birren B."/>
        </authorList>
    </citation>
    <scope>NUCLEOTIDE SEQUENCE [LARGE SCALE GENOMIC DNA]</scope>
    <source>
        <strain evidence="6">ATCC 64411 / 73-15</strain>
    </source>
</reference>
<dbReference type="OrthoDB" id="2735536at2759"/>
<dbReference type="SUPFAM" id="SSF51735">
    <property type="entry name" value="NAD(P)-binding Rossmann-fold domains"/>
    <property type="match status" value="1"/>
</dbReference>